<evidence type="ECO:0000256" key="1">
    <source>
        <dbReference type="SAM" id="MobiDB-lite"/>
    </source>
</evidence>
<evidence type="ECO:0000313" key="3">
    <source>
        <dbReference type="EMBL" id="TGD71756.1"/>
    </source>
</evidence>
<sequence length="153" mass="17040">MANEELARFLAHSVEMESEARACYLALAERMRSHKNTSVAEFFDRMARESQLHLEEVSEIGAGMDLPLLNDDEFDWPEGESPESSASGQATPNMSLREAILLALENERAAKKFYGSFAEISSDTETRRVAAQFAAEEASHAEQLVKRLASIKD</sequence>
<dbReference type="AlphaFoldDB" id="A0A4Z0LX73"/>
<proteinExistence type="predicted"/>
<feature type="compositionally biased region" description="Acidic residues" evidence="1">
    <location>
        <begin position="71"/>
        <end position="81"/>
    </location>
</feature>
<dbReference type="OrthoDB" id="8561818at2"/>
<feature type="domain" description="Ferritin-like diiron" evidence="2">
    <location>
        <begin position="1"/>
        <end position="153"/>
    </location>
</feature>
<dbReference type="RefSeq" id="WP_135445800.1">
    <property type="nucleotide sequence ID" value="NZ_SRLE01000012.1"/>
</dbReference>
<keyword evidence="4" id="KW-1185">Reference proteome</keyword>
<dbReference type="EMBL" id="SRLE01000012">
    <property type="protein sequence ID" value="TGD71756.1"/>
    <property type="molecule type" value="Genomic_DNA"/>
</dbReference>
<dbReference type="GO" id="GO:0016491">
    <property type="term" value="F:oxidoreductase activity"/>
    <property type="evidence" value="ECO:0007669"/>
    <property type="project" value="InterPro"/>
</dbReference>
<feature type="region of interest" description="Disordered" evidence="1">
    <location>
        <begin position="71"/>
        <end position="92"/>
    </location>
</feature>
<dbReference type="Proteomes" id="UP000298050">
    <property type="component" value="Unassembled WGS sequence"/>
</dbReference>
<gene>
    <name evidence="3" type="ORF">E4634_16710</name>
</gene>
<dbReference type="InterPro" id="IPR009078">
    <property type="entry name" value="Ferritin-like_SF"/>
</dbReference>
<comment type="caution">
    <text evidence="3">The sequence shown here is derived from an EMBL/GenBank/DDBJ whole genome shotgun (WGS) entry which is preliminary data.</text>
</comment>
<evidence type="ECO:0000313" key="4">
    <source>
        <dbReference type="Proteomes" id="UP000298050"/>
    </source>
</evidence>
<organism evidence="3 4">
    <name type="scientific">Mangrovimicrobium sediminis</name>
    <dbReference type="NCBI Taxonomy" id="2562682"/>
    <lineage>
        <taxon>Bacteria</taxon>
        <taxon>Pseudomonadati</taxon>
        <taxon>Pseudomonadota</taxon>
        <taxon>Gammaproteobacteria</taxon>
        <taxon>Cellvibrionales</taxon>
        <taxon>Halieaceae</taxon>
        <taxon>Mangrovimicrobium</taxon>
    </lineage>
</organism>
<dbReference type="GO" id="GO:0046872">
    <property type="term" value="F:metal ion binding"/>
    <property type="evidence" value="ECO:0007669"/>
    <property type="project" value="InterPro"/>
</dbReference>
<dbReference type="Gene3D" id="1.20.1260.10">
    <property type="match status" value="1"/>
</dbReference>
<dbReference type="CDD" id="cd01045">
    <property type="entry name" value="Ferritin_like_AB"/>
    <property type="match status" value="1"/>
</dbReference>
<dbReference type="InterPro" id="IPR012347">
    <property type="entry name" value="Ferritin-like"/>
</dbReference>
<evidence type="ECO:0000259" key="2">
    <source>
        <dbReference type="PROSITE" id="PS50905"/>
    </source>
</evidence>
<reference evidence="3 4" key="1">
    <citation type="submission" date="2019-04" db="EMBL/GenBank/DDBJ databases">
        <title>Taxonomy of novel Haliea sp. from mangrove soil of West Coast of India.</title>
        <authorList>
            <person name="Verma A."/>
            <person name="Kumar P."/>
            <person name="Krishnamurthi S."/>
        </authorList>
    </citation>
    <scope>NUCLEOTIDE SEQUENCE [LARGE SCALE GENOMIC DNA]</scope>
    <source>
        <strain evidence="3 4">SAOS-164</strain>
    </source>
</reference>
<dbReference type="SUPFAM" id="SSF47240">
    <property type="entry name" value="Ferritin-like"/>
    <property type="match status" value="1"/>
</dbReference>
<protein>
    <submittedName>
        <fullName evidence="3">Rubrerythrin</fullName>
    </submittedName>
</protein>
<dbReference type="Pfam" id="PF02915">
    <property type="entry name" value="Rubrerythrin"/>
    <property type="match status" value="1"/>
</dbReference>
<dbReference type="InterPro" id="IPR003251">
    <property type="entry name" value="Rr_diiron-bd_dom"/>
</dbReference>
<accession>A0A4Z0LX73</accession>
<dbReference type="PROSITE" id="PS50905">
    <property type="entry name" value="FERRITIN_LIKE"/>
    <property type="match status" value="1"/>
</dbReference>
<dbReference type="InterPro" id="IPR009040">
    <property type="entry name" value="Ferritin-like_diiron"/>
</dbReference>
<name>A0A4Z0LX73_9GAMM</name>